<feature type="region of interest" description="Disordered" evidence="1">
    <location>
        <begin position="76"/>
        <end position="111"/>
    </location>
</feature>
<name>A0A557S6M5_9GAMM</name>
<feature type="signal peptide" evidence="2">
    <location>
        <begin position="1"/>
        <end position="21"/>
    </location>
</feature>
<organism evidence="3 4">
    <name type="scientific">Sedimenticola selenatireducens</name>
    <dbReference type="NCBI Taxonomy" id="191960"/>
    <lineage>
        <taxon>Bacteria</taxon>
        <taxon>Pseudomonadati</taxon>
        <taxon>Pseudomonadota</taxon>
        <taxon>Gammaproteobacteria</taxon>
        <taxon>Chromatiales</taxon>
        <taxon>Sedimenticolaceae</taxon>
        <taxon>Sedimenticola</taxon>
    </lineage>
</organism>
<reference evidence="3 4" key="1">
    <citation type="submission" date="2019-07" db="EMBL/GenBank/DDBJ databases">
        <title>The pathways for chlorine oxyanion respiration interact through the shared metabolite chlorate.</title>
        <authorList>
            <person name="Barnum T.P."/>
            <person name="Cheng Y."/>
            <person name="Hill K.A."/>
            <person name="Lucas L.N."/>
            <person name="Carlson H.K."/>
            <person name="Coates J.D."/>
        </authorList>
    </citation>
    <scope>NUCLEOTIDE SEQUENCE [LARGE SCALE GENOMIC DNA]</scope>
    <source>
        <strain evidence="3 4">BK-1</strain>
    </source>
</reference>
<feature type="compositionally biased region" description="Polar residues" evidence="1">
    <location>
        <begin position="41"/>
        <end position="53"/>
    </location>
</feature>
<feature type="chain" id="PRO_5022154332" evidence="2">
    <location>
        <begin position="22"/>
        <end position="111"/>
    </location>
</feature>
<evidence type="ECO:0000256" key="2">
    <source>
        <dbReference type="SAM" id="SignalP"/>
    </source>
</evidence>
<keyword evidence="4" id="KW-1185">Reference proteome</keyword>
<keyword evidence="2" id="KW-0732">Signal</keyword>
<feature type="compositionally biased region" description="Basic and acidic residues" evidence="1">
    <location>
        <begin position="101"/>
        <end position="111"/>
    </location>
</feature>
<protein>
    <submittedName>
        <fullName evidence="3">Uncharacterized protein</fullName>
    </submittedName>
</protein>
<dbReference type="EMBL" id="VMNH01000014">
    <property type="protein sequence ID" value="TVO73007.1"/>
    <property type="molecule type" value="Genomic_DNA"/>
</dbReference>
<evidence type="ECO:0000256" key="1">
    <source>
        <dbReference type="SAM" id="MobiDB-lite"/>
    </source>
</evidence>
<feature type="region of interest" description="Disordered" evidence="1">
    <location>
        <begin position="41"/>
        <end position="64"/>
    </location>
</feature>
<dbReference type="RefSeq" id="WP_144359364.1">
    <property type="nucleotide sequence ID" value="NZ_VMNH01000014.1"/>
</dbReference>
<evidence type="ECO:0000313" key="4">
    <source>
        <dbReference type="Proteomes" id="UP000316649"/>
    </source>
</evidence>
<comment type="caution">
    <text evidence="3">The sequence shown here is derived from an EMBL/GenBank/DDBJ whole genome shotgun (WGS) entry which is preliminary data.</text>
</comment>
<gene>
    <name evidence="3" type="ORF">FHP88_12225</name>
</gene>
<dbReference type="AlphaFoldDB" id="A0A557S6M5"/>
<proteinExistence type="predicted"/>
<evidence type="ECO:0000313" key="3">
    <source>
        <dbReference type="EMBL" id="TVO73007.1"/>
    </source>
</evidence>
<sequence length="111" mass="12030">MKKLIGSAILSSMLISGIAAADNVNSQLETDMMYGHKYTQQNSAMRSKGNQAATRGHSDPNGLETDAIHQMSEHMEAMHADSSTVPDVRHGDNSETATDIMYHDNVKHTGS</sequence>
<accession>A0A557S6M5</accession>
<dbReference type="Proteomes" id="UP000316649">
    <property type="component" value="Unassembled WGS sequence"/>
</dbReference>